<dbReference type="EC" id="2.4.-.-" evidence="5"/>
<sequence>MTISVVVPTLNGREELAGCLDALAEQVPDAETIVVNGPSADGTTGMVRDRDDVSVLVEIADRSVTVARNAGLDRATGDIVAFVNQGLSVEDGWADAVREGLSGAAQAVTGPTHERLRAGMTTESKEARTIAGREVTYFNPGNVAFGADVLESLDGFDEYLSVGSARDFAHRMAAGDHGLSWSSEMCVSREFEADGGIRETDWTPKYRSLTYRLVKNYNLRPTVVRRIAGHAASDAKDSMFDVIRGDATPSQWLGTGQDVVSGVGAGVADGVRARLGDRSVRRNPNGRSARADRAVTVYDWR</sequence>
<dbReference type="Gene3D" id="3.90.550.10">
    <property type="entry name" value="Spore Coat Polysaccharide Biosynthesis Protein SpsA, Chain A"/>
    <property type="match status" value="1"/>
</dbReference>
<keyword evidence="2 5" id="KW-0328">Glycosyltransferase</keyword>
<comment type="caution">
    <text evidence="5">The sequence shown here is derived from an EMBL/GenBank/DDBJ whole genome shotgun (WGS) entry which is preliminary data.</text>
</comment>
<proteinExistence type="inferred from homology"/>
<dbReference type="SUPFAM" id="SSF53448">
    <property type="entry name" value="Nucleotide-diphospho-sugar transferases"/>
    <property type="match status" value="1"/>
</dbReference>
<dbReference type="AlphaFoldDB" id="A0AA41G0X0"/>
<gene>
    <name evidence="5" type="ORF">KTS37_06820</name>
</gene>
<evidence type="ECO:0000256" key="3">
    <source>
        <dbReference type="ARBA" id="ARBA00022679"/>
    </source>
</evidence>
<dbReference type="InterPro" id="IPR029044">
    <property type="entry name" value="Nucleotide-diphossugar_trans"/>
</dbReference>
<organism evidence="5 6">
    <name type="scientific">Haloarcula salina</name>
    <dbReference type="NCBI Taxonomy" id="1429914"/>
    <lineage>
        <taxon>Archaea</taxon>
        <taxon>Methanobacteriati</taxon>
        <taxon>Methanobacteriota</taxon>
        <taxon>Stenosarchaea group</taxon>
        <taxon>Halobacteria</taxon>
        <taxon>Halobacteriales</taxon>
        <taxon>Haloarculaceae</taxon>
        <taxon>Haloarcula</taxon>
    </lineage>
</organism>
<dbReference type="Pfam" id="PF00535">
    <property type="entry name" value="Glycos_transf_2"/>
    <property type="match status" value="1"/>
</dbReference>
<name>A0AA41G0X0_9EURY</name>
<dbReference type="PANTHER" id="PTHR43179">
    <property type="entry name" value="RHAMNOSYLTRANSFERASE WBBL"/>
    <property type="match status" value="1"/>
</dbReference>
<dbReference type="RefSeq" id="WP_162412706.1">
    <property type="nucleotide sequence ID" value="NZ_JAHQXE010000002.1"/>
</dbReference>
<reference evidence="5" key="1">
    <citation type="submission" date="2021-06" db="EMBL/GenBank/DDBJ databases">
        <title>New haloarchaea isolates fom saline soil.</title>
        <authorList>
            <person name="Duran-Viseras A."/>
            <person name="Sanchez-Porro C.S."/>
            <person name="Ventosa A."/>
        </authorList>
    </citation>
    <scope>NUCLEOTIDE SEQUENCE</scope>
    <source>
        <strain evidence="5">JCM 18369</strain>
    </source>
</reference>
<feature type="domain" description="Glycosyltransferase 2-like" evidence="4">
    <location>
        <begin position="4"/>
        <end position="93"/>
    </location>
</feature>
<keyword evidence="6" id="KW-1185">Reference proteome</keyword>
<comment type="similarity">
    <text evidence="1">Belongs to the glycosyltransferase 2 family.</text>
</comment>
<dbReference type="Proteomes" id="UP001166304">
    <property type="component" value="Unassembled WGS sequence"/>
</dbReference>
<evidence type="ECO:0000259" key="4">
    <source>
        <dbReference type="Pfam" id="PF00535"/>
    </source>
</evidence>
<dbReference type="GO" id="GO:0016757">
    <property type="term" value="F:glycosyltransferase activity"/>
    <property type="evidence" value="ECO:0007669"/>
    <property type="project" value="UniProtKB-KW"/>
</dbReference>
<dbReference type="EMBL" id="JAHQXE010000002">
    <property type="protein sequence ID" value="MBV0901499.1"/>
    <property type="molecule type" value="Genomic_DNA"/>
</dbReference>
<dbReference type="InterPro" id="IPR001173">
    <property type="entry name" value="Glyco_trans_2-like"/>
</dbReference>
<evidence type="ECO:0000256" key="2">
    <source>
        <dbReference type="ARBA" id="ARBA00022676"/>
    </source>
</evidence>
<evidence type="ECO:0000256" key="1">
    <source>
        <dbReference type="ARBA" id="ARBA00006739"/>
    </source>
</evidence>
<protein>
    <submittedName>
        <fullName evidence="5">Glycosyltransferase</fullName>
        <ecNumber evidence="5">2.4.-.-</ecNumber>
    </submittedName>
</protein>
<evidence type="ECO:0000313" key="6">
    <source>
        <dbReference type="Proteomes" id="UP001166304"/>
    </source>
</evidence>
<evidence type="ECO:0000313" key="5">
    <source>
        <dbReference type="EMBL" id="MBV0901499.1"/>
    </source>
</evidence>
<dbReference type="PANTHER" id="PTHR43179:SF12">
    <property type="entry name" value="GALACTOFURANOSYLTRANSFERASE GLFT2"/>
    <property type="match status" value="1"/>
</dbReference>
<accession>A0AA41G0X0</accession>
<keyword evidence="3 5" id="KW-0808">Transferase</keyword>